<evidence type="ECO:0000256" key="1">
    <source>
        <dbReference type="SAM" id="Phobius"/>
    </source>
</evidence>
<proteinExistence type="predicted"/>
<keyword evidence="1" id="KW-1133">Transmembrane helix</keyword>
<feature type="transmembrane region" description="Helical" evidence="1">
    <location>
        <begin position="48"/>
        <end position="69"/>
    </location>
</feature>
<geneLocation type="plasmid" evidence="2">
    <name>pTIK4</name>
</geneLocation>
<sequence length="78" mass="9340">MNKEEKRRFFLYSIVLLVLMVAQAIGFLLHRVQQVVQENPARLELELIILYGLEFTAIYMLVIAVREFLKERKMRRNS</sequence>
<name>Q5DVE2_9CREN</name>
<keyword evidence="1" id="KW-0812">Transmembrane</keyword>
<feature type="transmembrane region" description="Helical" evidence="1">
    <location>
        <begin position="9"/>
        <end position="28"/>
    </location>
</feature>
<keyword evidence="1" id="KW-0472">Membrane</keyword>
<reference evidence="2" key="1">
    <citation type="journal article" date="2005" name="Archaea">
        <title>Novel RepA-MCM proteins encoded in plasmids pTAU4, pORA1 and pTIK4 from Sulfolobus neozealandicus.</title>
        <authorList>
            <person name="Greve B."/>
            <person name="Jensen S."/>
            <person name="Phan H."/>
            <person name="Brugger K."/>
            <person name="Zillig W."/>
            <person name="She Q."/>
            <person name="Garrett R."/>
        </authorList>
    </citation>
    <scope>NUCLEOTIDE SEQUENCE</scope>
    <source>
        <strain evidence="2">4/2</strain>
        <plasmid evidence="2">pTIK4</plasmid>
    </source>
</reference>
<evidence type="ECO:0000313" key="2">
    <source>
        <dbReference type="EMBL" id="CAH65790.1"/>
    </source>
</evidence>
<dbReference type="AlphaFoldDB" id="Q5DVE2"/>
<keyword evidence="2" id="KW-0614">Plasmid</keyword>
<dbReference type="EMBL" id="AJ852506">
    <property type="protein sequence ID" value="CAH65790.1"/>
    <property type="molecule type" value="Genomic_DNA"/>
</dbReference>
<organism evidence="2">
    <name type="scientific">Sulfolobus neozealandicus</name>
    <dbReference type="NCBI Taxonomy" id="299422"/>
    <lineage>
        <taxon>Archaea</taxon>
        <taxon>Thermoproteota</taxon>
        <taxon>Thermoprotei</taxon>
        <taxon>Sulfolobales</taxon>
        <taxon>Sulfolobaceae</taxon>
        <taxon>Sulfolobus</taxon>
    </lineage>
</organism>
<accession>Q5DVE2</accession>
<protein>
    <submittedName>
        <fullName evidence="2">Uncharacterized protein</fullName>
    </submittedName>
</protein>